<reference evidence="2 3" key="1">
    <citation type="journal article" date="2019" name="ACS Chem. Biol.">
        <title>Identification and Mobilization of a Cryptic Antibiotic Biosynthesis Gene Locus from a Human-Pathogenic Nocardia Isolate.</title>
        <authorList>
            <person name="Herisse M."/>
            <person name="Ishida K."/>
            <person name="Porter J.L."/>
            <person name="Howden B."/>
            <person name="Hertweck C."/>
            <person name="Stinear T.P."/>
            <person name="Pidot S.J."/>
        </authorList>
    </citation>
    <scope>NUCLEOTIDE SEQUENCE [LARGE SCALE GENOMIC DNA]</scope>
    <source>
        <strain evidence="2 3">AUSMDU00012717</strain>
    </source>
</reference>
<evidence type="ECO:0000313" key="2">
    <source>
        <dbReference type="EMBL" id="QIS13055.1"/>
    </source>
</evidence>
<protein>
    <recommendedName>
        <fullName evidence="4">DUF3592 domain-containing protein</fullName>
    </recommendedName>
</protein>
<evidence type="ECO:0000256" key="1">
    <source>
        <dbReference type="SAM" id="Phobius"/>
    </source>
</evidence>
<keyword evidence="1" id="KW-1133">Transmembrane helix</keyword>
<proteinExistence type="predicted"/>
<dbReference type="EMBL" id="CP046172">
    <property type="protein sequence ID" value="QIS13055.1"/>
    <property type="molecule type" value="Genomic_DNA"/>
</dbReference>
<dbReference type="RefSeq" id="WP_174867409.1">
    <property type="nucleotide sequence ID" value="NZ_CP046172.1"/>
</dbReference>
<gene>
    <name evidence="2" type="ORF">F5544_26005</name>
</gene>
<dbReference type="Proteomes" id="UP000503540">
    <property type="component" value="Chromosome"/>
</dbReference>
<accession>A0A6G9YIC8</accession>
<keyword evidence="3" id="KW-1185">Reference proteome</keyword>
<keyword evidence="1" id="KW-0472">Membrane</keyword>
<feature type="transmembrane region" description="Helical" evidence="1">
    <location>
        <begin position="6"/>
        <end position="25"/>
    </location>
</feature>
<feature type="transmembrane region" description="Helical" evidence="1">
    <location>
        <begin position="123"/>
        <end position="143"/>
    </location>
</feature>
<dbReference type="AlphaFoldDB" id="A0A6G9YIC8"/>
<name>A0A6G9YIC8_9NOCA</name>
<keyword evidence="1" id="KW-0812">Transmembrane</keyword>
<organism evidence="2 3">
    <name type="scientific">Nocardia arthritidis</name>
    <dbReference type="NCBI Taxonomy" id="228602"/>
    <lineage>
        <taxon>Bacteria</taxon>
        <taxon>Bacillati</taxon>
        <taxon>Actinomycetota</taxon>
        <taxon>Actinomycetes</taxon>
        <taxon>Mycobacteriales</taxon>
        <taxon>Nocardiaceae</taxon>
        <taxon>Nocardia</taxon>
    </lineage>
</organism>
<evidence type="ECO:0008006" key="4">
    <source>
        <dbReference type="Google" id="ProtNLM"/>
    </source>
</evidence>
<evidence type="ECO:0000313" key="3">
    <source>
        <dbReference type="Proteomes" id="UP000503540"/>
    </source>
</evidence>
<dbReference type="KEGG" id="nah:F5544_26005"/>
<sequence>MDVFLYIVPCLMIAGVVLIAAWVVNSAARRTAQLRHAWDSGLIAQGRCLRMFTTTSGGGDFSVSTTRHYVYEFTARDGRVFRFEETGGPATRVEGDVVAVYYAEGAEAAATTWERGHASGATWTVVLAAAVVVVLCAGFILLVNTHHPTPVPSRDTIVCTDHTCRLGPNPLPEFGVK</sequence>